<keyword evidence="1" id="KW-0472">Membrane</keyword>
<sequence length="115" mass="13514">MGHMLFYLNGPTSDTFSSRIRILSPPAPPTNNTCHLYFSSLRQSRIILPLFLFSHFLAFTFYCLYIYIWAWLVLQSVFLFYSQHFKSQIHVCLGGCRPSYWGILIYTLHIQGFFS</sequence>
<gene>
    <name evidence="2" type="ORF">CIPAW_09G109500</name>
</gene>
<keyword evidence="3" id="KW-1185">Reference proteome</keyword>
<feature type="transmembrane region" description="Helical" evidence="1">
    <location>
        <begin position="46"/>
        <end position="72"/>
    </location>
</feature>
<name>A0A8T1PKA5_CARIL</name>
<comment type="caution">
    <text evidence="2">The sequence shown here is derived from an EMBL/GenBank/DDBJ whole genome shotgun (WGS) entry which is preliminary data.</text>
</comment>
<organism evidence="2 3">
    <name type="scientific">Carya illinoinensis</name>
    <name type="common">Pecan</name>
    <dbReference type="NCBI Taxonomy" id="32201"/>
    <lineage>
        <taxon>Eukaryota</taxon>
        <taxon>Viridiplantae</taxon>
        <taxon>Streptophyta</taxon>
        <taxon>Embryophyta</taxon>
        <taxon>Tracheophyta</taxon>
        <taxon>Spermatophyta</taxon>
        <taxon>Magnoliopsida</taxon>
        <taxon>eudicotyledons</taxon>
        <taxon>Gunneridae</taxon>
        <taxon>Pentapetalae</taxon>
        <taxon>rosids</taxon>
        <taxon>fabids</taxon>
        <taxon>Fagales</taxon>
        <taxon>Juglandaceae</taxon>
        <taxon>Carya</taxon>
    </lineage>
</organism>
<accession>A0A8T1PKA5</accession>
<keyword evidence="1" id="KW-0812">Transmembrane</keyword>
<evidence type="ECO:0000256" key="1">
    <source>
        <dbReference type="SAM" id="Phobius"/>
    </source>
</evidence>
<reference evidence="2" key="1">
    <citation type="submission" date="2020-12" db="EMBL/GenBank/DDBJ databases">
        <title>WGS assembly of Carya illinoinensis cv. Pawnee.</title>
        <authorList>
            <person name="Platts A."/>
            <person name="Shu S."/>
            <person name="Wright S."/>
            <person name="Barry K."/>
            <person name="Edger P."/>
            <person name="Pires J.C."/>
            <person name="Schmutz J."/>
        </authorList>
    </citation>
    <scope>NUCLEOTIDE SEQUENCE</scope>
    <source>
        <tissue evidence="2">Leaf</tissue>
    </source>
</reference>
<evidence type="ECO:0000313" key="3">
    <source>
        <dbReference type="Proteomes" id="UP000811609"/>
    </source>
</evidence>
<dbReference type="Proteomes" id="UP000811609">
    <property type="component" value="Chromosome 9"/>
</dbReference>
<dbReference type="AlphaFoldDB" id="A0A8T1PKA5"/>
<protein>
    <submittedName>
        <fullName evidence="2">Uncharacterized protein</fullName>
    </submittedName>
</protein>
<dbReference type="EMBL" id="CM031817">
    <property type="protein sequence ID" value="KAG6641951.1"/>
    <property type="molecule type" value="Genomic_DNA"/>
</dbReference>
<proteinExistence type="predicted"/>
<evidence type="ECO:0000313" key="2">
    <source>
        <dbReference type="EMBL" id="KAG6641951.1"/>
    </source>
</evidence>
<keyword evidence="1" id="KW-1133">Transmembrane helix</keyword>